<dbReference type="OrthoDB" id="296386at2759"/>
<keyword evidence="10" id="KW-1185">Reference proteome</keyword>
<feature type="region of interest" description="Disordered" evidence="5">
    <location>
        <begin position="763"/>
        <end position="785"/>
    </location>
</feature>
<evidence type="ECO:0000256" key="4">
    <source>
        <dbReference type="ARBA" id="ARBA00023136"/>
    </source>
</evidence>
<feature type="transmembrane region" description="Helical" evidence="6">
    <location>
        <begin position="571"/>
        <end position="590"/>
    </location>
</feature>
<evidence type="ECO:0000313" key="10">
    <source>
        <dbReference type="Proteomes" id="UP000756132"/>
    </source>
</evidence>
<dbReference type="Pfam" id="PF04547">
    <property type="entry name" value="Anoctamin"/>
    <property type="match status" value="1"/>
</dbReference>
<feature type="transmembrane region" description="Helical" evidence="6">
    <location>
        <begin position="487"/>
        <end position="508"/>
    </location>
</feature>
<dbReference type="KEGG" id="ffu:CLAFUR5_10096"/>
<feature type="domain" description="Anoctamin transmembrane" evidence="7">
    <location>
        <begin position="224"/>
        <end position="696"/>
    </location>
</feature>
<evidence type="ECO:0000259" key="7">
    <source>
        <dbReference type="Pfam" id="PF04547"/>
    </source>
</evidence>
<evidence type="ECO:0000259" key="8">
    <source>
        <dbReference type="Pfam" id="PF20877"/>
    </source>
</evidence>
<dbReference type="RefSeq" id="XP_047764821.1">
    <property type="nucleotide sequence ID" value="XM_047909244.1"/>
</dbReference>
<keyword evidence="2 6" id="KW-0812">Transmembrane</keyword>
<comment type="subcellular location">
    <subcellularLocation>
        <location evidence="1">Membrane</location>
        <topology evidence="1">Multi-pass membrane protein</topology>
    </subcellularLocation>
</comment>
<dbReference type="GO" id="GO:0016020">
    <property type="term" value="C:membrane"/>
    <property type="evidence" value="ECO:0007669"/>
    <property type="project" value="UniProtKB-SubCell"/>
</dbReference>
<dbReference type="PANTHER" id="PTHR12308">
    <property type="entry name" value="ANOCTAMIN"/>
    <property type="match status" value="1"/>
</dbReference>
<evidence type="ECO:0000313" key="9">
    <source>
        <dbReference type="EMBL" id="UJO20455.1"/>
    </source>
</evidence>
<evidence type="ECO:0000256" key="6">
    <source>
        <dbReference type="SAM" id="Phobius"/>
    </source>
</evidence>
<dbReference type="AlphaFoldDB" id="A0A9Q8US66"/>
<protein>
    <submittedName>
        <fullName evidence="9">Uncharacterized protein</fullName>
    </submittedName>
</protein>
<dbReference type="InterPro" id="IPR049456">
    <property type="entry name" value="Anoctamin_N_fung"/>
</dbReference>
<organism evidence="9 10">
    <name type="scientific">Passalora fulva</name>
    <name type="common">Tomato leaf mold</name>
    <name type="synonym">Cladosporium fulvum</name>
    <dbReference type="NCBI Taxonomy" id="5499"/>
    <lineage>
        <taxon>Eukaryota</taxon>
        <taxon>Fungi</taxon>
        <taxon>Dikarya</taxon>
        <taxon>Ascomycota</taxon>
        <taxon>Pezizomycotina</taxon>
        <taxon>Dothideomycetes</taxon>
        <taxon>Dothideomycetidae</taxon>
        <taxon>Mycosphaerellales</taxon>
        <taxon>Mycosphaerellaceae</taxon>
        <taxon>Fulvia</taxon>
    </lineage>
</organism>
<feature type="domain" description="Anoctamin alpha-beta plait" evidence="8">
    <location>
        <begin position="66"/>
        <end position="191"/>
    </location>
</feature>
<name>A0A9Q8US66_PASFU</name>
<dbReference type="EMBL" id="CP090169">
    <property type="protein sequence ID" value="UJO20455.1"/>
    <property type="molecule type" value="Genomic_DNA"/>
</dbReference>
<keyword evidence="3 6" id="KW-1133">Transmembrane helix</keyword>
<dbReference type="GO" id="GO:0005254">
    <property type="term" value="F:chloride channel activity"/>
    <property type="evidence" value="ECO:0007669"/>
    <property type="project" value="TreeGrafter"/>
</dbReference>
<evidence type="ECO:0000256" key="2">
    <source>
        <dbReference type="ARBA" id="ARBA00022692"/>
    </source>
</evidence>
<evidence type="ECO:0000256" key="5">
    <source>
        <dbReference type="SAM" id="MobiDB-lite"/>
    </source>
</evidence>
<dbReference type="Pfam" id="PF20877">
    <property type="entry name" value="Anoctamin_N"/>
    <property type="match status" value="1"/>
</dbReference>
<dbReference type="PANTHER" id="PTHR12308:SF73">
    <property type="entry name" value="ANOCTAMIN"/>
    <property type="match status" value="1"/>
</dbReference>
<gene>
    <name evidence="9" type="ORF">CLAFUR5_10096</name>
</gene>
<dbReference type="GeneID" id="71989974"/>
<evidence type="ECO:0000256" key="1">
    <source>
        <dbReference type="ARBA" id="ARBA00004141"/>
    </source>
</evidence>
<reference evidence="9" key="2">
    <citation type="journal article" date="2022" name="Microb. Genom.">
        <title>A chromosome-scale genome assembly of the tomato pathogen Cladosporium fulvum reveals a compartmentalized genome architecture and the presence of a dispensable chromosome.</title>
        <authorList>
            <person name="Zaccaron A.Z."/>
            <person name="Chen L.H."/>
            <person name="Samaras A."/>
            <person name="Stergiopoulos I."/>
        </authorList>
    </citation>
    <scope>NUCLEOTIDE SEQUENCE</scope>
    <source>
        <strain evidence="9">Race5_Kim</strain>
    </source>
</reference>
<proteinExistence type="predicted"/>
<dbReference type="InterPro" id="IPR007632">
    <property type="entry name" value="Anoctamin"/>
</dbReference>
<keyword evidence="4 6" id="KW-0472">Membrane</keyword>
<dbReference type="InterPro" id="IPR049452">
    <property type="entry name" value="Anoctamin_TM"/>
</dbReference>
<dbReference type="OMA" id="YNGPLKT"/>
<feature type="transmembrane region" description="Helical" evidence="6">
    <location>
        <begin position="341"/>
        <end position="363"/>
    </location>
</feature>
<evidence type="ECO:0000256" key="3">
    <source>
        <dbReference type="ARBA" id="ARBA00022989"/>
    </source>
</evidence>
<dbReference type="GO" id="GO:0032541">
    <property type="term" value="C:cortical endoplasmic reticulum"/>
    <property type="evidence" value="ECO:0007669"/>
    <property type="project" value="TreeGrafter"/>
</dbReference>
<feature type="transmembrane region" description="Helical" evidence="6">
    <location>
        <begin position="375"/>
        <end position="398"/>
    </location>
</feature>
<reference evidence="9" key="1">
    <citation type="submission" date="2021-12" db="EMBL/GenBank/DDBJ databases">
        <authorList>
            <person name="Zaccaron A."/>
            <person name="Stergiopoulos I."/>
        </authorList>
    </citation>
    <scope>NUCLEOTIDE SEQUENCE</scope>
    <source>
        <strain evidence="9">Race5_Kim</strain>
    </source>
</reference>
<feature type="transmembrane region" description="Helical" evidence="6">
    <location>
        <begin position="419"/>
        <end position="441"/>
    </location>
</feature>
<feature type="compositionally biased region" description="Basic and acidic residues" evidence="5">
    <location>
        <begin position="768"/>
        <end position="785"/>
    </location>
</feature>
<sequence>MSEQDDTGTPLVIIKKKTTASADDLDVQLQPIKKRSTFPRTISELVTTQLVPGDMAKSHALSTNMDVDYVIVFRSPPSEKVKAAASFEQLCQRLAQVGLAIETRNGKEDSLLAFTRVASAEHMYAEIYRSRVKDWIHGVRAGEPATDVRASLEQDPLTDAERLRIIYQLITNYEQDGGAGIRPKSREWPYVESVFALHDHTFNKQLMTKWATQWQIQTEDLDNIRDRFGEKVAFYFAFEQTYFTFLLAPAGFGFFAWLVLGSFSPLYAIFSCLWATVFIEWWKHKEGDLAIRWGVRGVGNIENKRHDFRPTKEVEDPATGEKQLIFPWEDRLKRQLLQIPFAIAAVVVLGSLILLCFAIEIFIGEVYTGPGKSILTFTPTVILTTCLPLLSGVMTNLAKRLNDFENYETDSKYDRQHTGKLLVLNFITSYMGIMLTAFVYVPFGSVLVPYLDVFSRLFAAKQHEHMDEKGTKPGHFTINPDRLRKQVIYFAVTAQLVNFAMEVVVPYLKRQGFLKIKEMTAKRVGAALQSPPSADMDDNPEEKEFLDRVRSEAELPAYDVYEDLREMIIQFGYLSLFSVVWPLVPVSYLVNNWFELRADAVKICIEMQRPTPWRADTIGPWLDALSFLTWMGSITTPALAYMFSNDGIGPDGRPHDIKAWGLLLSIFFSEHLYLLVHGAVANAISKIDSPGKQKERRDRYETRQRLVQDSLAKLPQTPNMGIYEEKPITRESLEEEARQGSLKTSTALERFWNRQRNWRESAQVGKGLIEHKMDTNQSEKSKKEL</sequence>
<dbReference type="Proteomes" id="UP000756132">
    <property type="component" value="Chromosome 7"/>
</dbReference>
<accession>A0A9Q8US66</accession>